<dbReference type="Gene3D" id="1.20.58.90">
    <property type="match status" value="1"/>
</dbReference>
<evidence type="ECO:0000256" key="10">
    <source>
        <dbReference type="SAM" id="Phobius"/>
    </source>
</evidence>
<reference evidence="12 13" key="1">
    <citation type="submission" date="2021-09" db="EMBL/GenBank/DDBJ databases">
        <title>Genomic insights and catalytic innovation underlie evolution of tropane alkaloids biosynthesis.</title>
        <authorList>
            <person name="Wang Y.-J."/>
            <person name="Tian T."/>
            <person name="Huang J.-P."/>
            <person name="Huang S.-X."/>
        </authorList>
    </citation>
    <scope>NUCLEOTIDE SEQUENCE [LARGE SCALE GENOMIC DNA]</scope>
    <source>
        <strain evidence="12">KIB-2018</strain>
        <tissue evidence="12">Leaf</tissue>
    </source>
</reference>
<evidence type="ECO:0000256" key="1">
    <source>
        <dbReference type="ARBA" id="ARBA00009063"/>
    </source>
</evidence>
<dbReference type="GO" id="GO:0005794">
    <property type="term" value="C:Golgi apparatus"/>
    <property type="evidence" value="ECO:0007669"/>
    <property type="project" value="UniProtKB-SubCell"/>
</dbReference>
<dbReference type="PANTHER" id="PTHR34949:SF6">
    <property type="entry name" value="EXPRESSED PROTEIN"/>
    <property type="match status" value="1"/>
</dbReference>
<evidence type="ECO:0000259" key="11">
    <source>
        <dbReference type="Pfam" id="PF09177"/>
    </source>
</evidence>
<dbReference type="GO" id="GO:0015031">
    <property type="term" value="P:protein transport"/>
    <property type="evidence" value="ECO:0007669"/>
    <property type="project" value="UniProtKB-KW"/>
</dbReference>
<keyword evidence="6" id="KW-0333">Golgi apparatus</keyword>
<dbReference type="CDD" id="cd21442">
    <property type="entry name" value="SNARE_NTD_STX6-like"/>
    <property type="match status" value="1"/>
</dbReference>
<evidence type="ECO:0000256" key="3">
    <source>
        <dbReference type="ARBA" id="ARBA00022692"/>
    </source>
</evidence>
<protein>
    <recommendedName>
        <fullName evidence="11">Syntaxin 6/10/61 N-terminal domain-containing protein</fullName>
    </recommendedName>
</protein>
<evidence type="ECO:0000256" key="7">
    <source>
        <dbReference type="ARBA" id="ARBA00023136"/>
    </source>
</evidence>
<keyword evidence="2" id="KW-0813">Transport</keyword>
<dbReference type="GO" id="GO:0048193">
    <property type="term" value="P:Golgi vesicle transport"/>
    <property type="evidence" value="ECO:0007669"/>
    <property type="project" value="InterPro"/>
</dbReference>
<keyword evidence="13" id="KW-1185">Reference proteome</keyword>
<evidence type="ECO:0000256" key="8">
    <source>
        <dbReference type="ARBA" id="ARBA00037801"/>
    </source>
</evidence>
<feature type="compositionally biased region" description="Polar residues" evidence="9">
    <location>
        <begin position="167"/>
        <end position="180"/>
    </location>
</feature>
<dbReference type="PANTHER" id="PTHR34949">
    <property type="entry name" value="OS05G0443700 PROTEIN"/>
    <property type="match status" value="1"/>
</dbReference>
<dbReference type="GO" id="GO:0016020">
    <property type="term" value="C:membrane"/>
    <property type="evidence" value="ECO:0007669"/>
    <property type="project" value="InterPro"/>
</dbReference>
<dbReference type="EMBL" id="JAIWQS010000006">
    <property type="protein sequence ID" value="KAJ8762576.1"/>
    <property type="molecule type" value="Genomic_DNA"/>
</dbReference>
<dbReference type="SUPFAM" id="SSF47661">
    <property type="entry name" value="t-snare proteins"/>
    <property type="match status" value="1"/>
</dbReference>
<sequence length="342" mass="39145">MTSSFDRWEKDPFFSAAEEVQESADRMESTYRTWVHAKKDASRKWNCEELYRDLRTALGTTKWQLEEFERAVQSSYIKSLRDDARNRHHEFIVAIEDHILKIQSSLREAAVCEGKTSLPWVNLDEGESDELALFLSGVPEDNTTWTSHGRDPEKLLETERTLDNECSKNSTQSVERSSLQSREEKPHGHRRTASASADIGAWKIEITDNGFQLNSCIAHLPPPPPKVPSLSGILGSMESACKFKWPKNGVRKWKATDCHQDSDTAPLQSSELARGINACYEKTKSCLDGYDECCEKQLYGWYGALQRQLQRSQYRMQYSRPVQAAFSLVLIFLIMLILLRVL</sequence>
<dbReference type="Proteomes" id="UP001159364">
    <property type="component" value="Linkage Group LG06"/>
</dbReference>
<proteinExistence type="inferred from homology"/>
<evidence type="ECO:0000313" key="13">
    <source>
        <dbReference type="Proteomes" id="UP001159364"/>
    </source>
</evidence>
<evidence type="ECO:0000313" key="12">
    <source>
        <dbReference type="EMBL" id="KAJ8762576.1"/>
    </source>
</evidence>
<comment type="similarity">
    <text evidence="1">Belongs to the syntaxin family.</text>
</comment>
<evidence type="ECO:0000256" key="2">
    <source>
        <dbReference type="ARBA" id="ARBA00022448"/>
    </source>
</evidence>
<organism evidence="12 13">
    <name type="scientific">Erythroxylum novogranatense</name>
    <dbReference type="NCBI Taxonomy" id="1862640"/>
    <lineage>
        <taxon>Eukaryota</taxon>
        <taxon>Viridiplantae</taxon>
        <taxon>Streptophyta</taxon>
        <taxon>Embryophyta</taxon>
        <taxon>Tracheophyta</taxon>
        <taxon>Spermatophyta</taxon>
        <taxon>Magnoliopsida</taxon>
        <taxon>eudicotyledons</taxon>
        <taxon>Gunneridae</taxon>
        <taxon>Pentapetalae</taxon>
        <taxon>rosids</taxon>
        <taxon>fabids</taxon>
        <taxon>Malpighiales</taxon>
        <taxon>Erythroxylaceae</taxon>
        <taxon>Erythroxylum</taxon>
    </lineage>
</organism>
<evidence type="ECO:0000256" key="9">
    <source>
        <dbReference type="SAM" id="MobiDB-lite"/>
    </source>
</evidence>
<comment type="caution">
    <text evidence="12">The sequence shown here is derived from an EMBL/GenBank/DDBJ whole genome shotgun (WGS) entry which is preliminary data.</text>
</comment>
<dbReference type="InterPro" id="IPR010989">
    <property type="entry name" value="SNARE"/>
</dbReference>
<evidence type="ECO:0000256" key="5">
    <source>
        <dbReference type="ARBA" id="ARBA00022989"/>
    </source>
</evidence>
<dbReference type="FunFam" id="1.20.58.90:FF:000004">
    <property type="entry name" value="Syntaxin 10"/>
    <property type="match status" value="1"/>
</dbReference>
<comment type="subcellular location">
    <subcellularLocation>
        <location evidence="8">Golgi apparatus</location>
        <location evidence="8">trans-Golgi network membrane</location>
        <topology evidence="8">Single-pass type IV membrane protein</topology>
    </subcellularLocation>
</comment>
<keyword evidence="7 10" id="KW-0472">Membrane</keyword>
<keyword evidence="5 10" id="KW-1133">Transmembrane helix</keyword>
<dbReference type="Pfam" id="PF09177">
    <property type="entry name" value="STX6_10_61_N"/>
    <property type="match status" value="1"/>
</dbReference>
<evidence type="ECO:0000256" key="4">
    <source>
        <dbReference type="ARBA" id="ARBA00022927"/>
    </source>
</evidence>
<accession>A0AAV8T716</accession>
<dbReference type="AlphaFoldDB" id="A0AAV8T716"/>
<feature type="transmembrane region" description="Helical" evidence="10">
    <location>
        <begin position="321"/>
        <end position="341"/>
    </location>
</feature>
<gene>
    <name evidence="12" type="ORF">K2173_008015</name>
</gene>
<evidence type="ECO:0000256" key="6">
    <source>
        <dbReference type="ARBA" id="ARBA00023034"/>
    </source>
</evidence>
<feature type="domain" description="Syntaxin 6/10/61 N-terminal" evidence="11">
    <location>
        <begin position="11"/>
        <end position="102"/>
    </location>
</feature>
<name>A0AAV8T716_9ROSI</name>
<dbReference type="InterPro" id="IPR015260">
    <property type="entry name" value="Syntaxin-6/10/61_N"/>
</dbReference>
<keyword evidence="4" id="KW-0653">Protein transport</keyword>
<feature type="region of interest" description="Disordered" evidence="9">
    <location>
        <begin position="160"/>
        <end position="195"/>
    </location>
</feature>
<keyword evidence="3 10" id="KW-0812">Transmembrane</keyword>